<organism evidence="3 4">
    <name type="scientific">Wallemia hederae</name>
    <dbReference type="NCBI Taxonomy" id="1540922"/>
    <lineage>
        <taxon>Eukaryota</taxon>
        <taxon>Fungi</taxon>
        <taxon>Dikarya</taxon>
        <taxon>Basidiomycota</taxon>
        <taxon>Wallemiomycotina</taxon>
        <taxon>Wallemiomycetes</taxon>
        <taxon>Wallemiales</taxon>
        <taxon>Wallemiaceae</taxon>
        <taxon>Wallemia</taxon>
    </lineage>
</organism>
<evidence type="ECO:0000256" key="1">
    <source>
        <dbReference type="ARBA" id="ARBA00023125"/>
    </source>
</evidence>
<dbReference type="InterPro" id="IPR000424">
    <property type="entry name" value="Primosome_PriB/ssb"/>
</dbReference>
<keyword evidence="4" id="KW-1185">Reference proteome</keyword>
<dbReference type="GO" id="GO:0042645">
    <property type="term" value="C:mitochondrial nucleoid"/>
    <property type="evidence" value="ECO:0007669"/>
    <property type="project" value="TreeGrafter"/>
</dbReference>
<accession>A0A4T0FLB3</accession>
<dbReference type="Proteomes" id="UP000310189">
    <property type="component" value="Unassembled WGS sequence"/>
</dbReference>
<dbReference type="InterPro" id="IPR012340">
    <property type="entry name" value="NA-bd_OB-fold"/>
</dbReference>
<keyword evidence="1 2" id="KW-0238">DNA-binding</keyword>
<dbReference type="EMBL" id="SPNW01000028">
    <property type="protein sequence ID" value="TIA89347.1"/>
    <property type="molecule type" value="Genomic_DNA"/>
</dbReference>
<dbReference type="PROSITE" id="PS50935">
    <property type="entry name" value="SSB"/>
    <property type="match status" value="1"/>
</dbReference>
<evidence type="ECO:0000313" key="3">
    <source>
        <dbReference type="EMBL" id="TIA89347.1"/>
    </source>
</evidence>
<reference evidence="3 4" key="1">
    <citation type="submission" date="2019-03" db="EMBL/GenBank/DDBJ databases">
        <title>Sequencing 23 genomes of Wallemia ichthyophaga.</title>
        <authorList>
            <person name="Gostincar C."/>
        </authorList>
    </citation>
    <scope>NUCLEOTIDE SEQUENCE [LARGE SCALE GENOMIC DNA]</scope>
    <source>
        <strain evidence="3 4">EXF-5753</strain>
    </source>
</reference>
<dbReference type="InterPro" id="IPR011344">
    <property type="entry name" value="ssDNA-bd"/>
</dbReference>
<dbReference type="PIRSF" id="PIRSF002070">
    <property type="entry name" value="SSB"/>
    <property type="match status" value="1"/>
</dbReference>
<proteinExistence type="predicted"/>
<dbReference type="PANTHER" id="PTHR10302:SF0">
    <property type="entry name" value="SINGLE-STRANDED DNA-BINDING PROTEIN, MITOCHONDRIAL"/>
    <property type="match status" value="1"/>
</dbReference>
<dbReference type="Pfam" id="PF00436">
    <property type="entry name" value="SSB"/>
    <property type="match status" value="1"/>
</dbReference>
<keyword evidence="2" id="KW-0496">Mitochondrion</keyword>
<gene>
    <name evidence="3" type="ORF">E3P99_02135</name>
</gene>
<dbReference type="PANTHER" id="PTHR10302">
    <property type="entry name" value="SINGLE-STRANDED DNA-BINDING PROTEIN"/>
    <property type="match status" value="1"/>
</dbReference>
<evidence type="ECO:0000256" key="2">
    <source>
        <dbReference type="PIRNR" id="PIRNR002070"/>
    </source>
</evidence>
<name>A0A4T0FLB3_9BASI</name>
<protein>
    <recommendedName>
        <fullName evidence="2">Single-stranded DNA-binding protein</fullName>
    </recommendedName>
</protein>
<dbReference type="AlphaFoldDB" id="A0A4T0FLB3"/>
<evidence type="ECO:0000313" key="4">
    <source>
        <dbReference type="Proteomes" id="UP000310189"/>
    </source>
</evidence>
<dbReference type="CDD" id="cd04496">
    <property type="entry name" value="SSB_OBF"/>
    <property type="match status" value="1"/>
</dbReference>
<dbReference type="GO" id="GO:0006264">
    <property type="term" value="P:mitochondrial DNA replication"/>
    <property type="evidence" value="ECO:0007669"/>
    <property type="project" value="TreeGrafter"/>
</dbReference>
<dbReference type="GO" id="GO:0003697">
    <property type="term" value="F:single-stranded DNA binding"/>
    <property type="evidence" value="ECO:0007669"/>
    <property type="project" value="InterPro"/>
</dbReference>
<comment type="caution">
    <text evidence="3">The sequence shown here is derived from an EMBL/GenBank/DDBJ whole genome shotgun (WGS) entry which is preliminary data.</text>
</comment>
<dbReference type="OrthoDB" id="1078367at2759"/>
<sequence length="137" mass="15073">MLSRIIPKIQPALGARAASTFAKLTLCGNIAEPEFKTAKNGNEYARLSVATTASLPPAEDGQPQEETNWHSVYVFGERAEALRSAKKGSLVYVEADYTLQKVQQDDNSPIYKLPSLKARQIKVLRRPQPKESAEGSE</sequence>
<comment type="subcellular location">
    <subcellularLocation>
        <location evidence="2">Mitochondrion</location>
    </subcellularLocation>
</comment>
<dbReference type="SUPFAM" id="SSF50249">
    <property type="entry name" value="Nucleic acid-binding proteins"/>
    <property type="match status" value="1"/>
</dbReference>
<dbReference type="Gene3D" id="2.40.50.140">
    <property type="entry name" value="Nucleic acid-binding proteins"/>
    <property type="match status" value="1"/>
</dbReference>